<gene>
    <name evidence="1" type="ORF">ISO4_01771</name>
</gene>
<sequence length="235" mass="27095">MRHFMFFKTLEHETQDARAYLMEAPVLTAIPEGRFDLNSYSYFLSQAYHHVKHTVPLMMACGSRLPPRLEWVREALVDYIRDEYGHQEWILNDLEALGEDAEAVRNGRPDRPIEMMIAWLYDAIQRGNPMSFFGMVHVLEGTSIKLATPLGEQVQKTLGLPENAFSYLYSHGALDQDHFQFFTSLINRIERSDDQQAVIHASQVIYRLYGDMLHAIPVATRKQAAAREHVDVRSV</sequence>
<dbReference type="InterPro" id="IPR016084">
    <property type="entry name" value="Haem_Oase-like_multi-hlx"/>
</dbReference>
<evidence type="ECO:0000313" key="1">
    <source>
        <dbReference type="EMBL" id="MBF5053169.1"/>
    </source>
</evidence>
<dbReference type="Pfam" id="PF14518">
    <property type="entry name" value="Haem_oxygenas_2"/>
    <property type="match status" value="1"/>
</dbReference>
<keyword evidence="2" id="KW-1185">Reference proteome</keyword>
<comment type="caution">
    <text evidence="1">The sequence shown here is derived from an EMBL/GenBank/DDBJ whole genome shotgun (WGS) entry which is preliminary data.</text>
</comment>
<dbReference type="SUPFAM" id="SSF48613">
    <property type="entry name" value="Heme oxygenase-like"/>
    <property type="match status" value="1"/>
</dbReference>
<protein>
    <submittedName>
        <fullName evidence="1">Long-chain-fatty-acid-CoA ligase</fullName>
    </submittedName>
</protein>
<dbReference type="Gene3D" id="1.20.910.10">
    <property type="entry name" value="Heme oxygenase-like"/>
    <property type="match status" value="1"/>
</dbReference>
<name>A0ABS0AGW9_9GAMM</name>
<proteinExistence type="predicted"/>
<dbReference type="SMART" id="SM01236">
    <property type="entry name" value="Haem_oxygenase_2"/>
    <property type="match status" value="1"/>
</dbReference>
<evidence type="ECO:0000313" key="2">
    <source>
        <dbReference type="Proteomes" id="UP000644441"/>
    </source>
</evidence>
<dbReference type="EMBL" id="ARXR01000012">
    <property type="protein sequence ID" value="MBF5053169.1"/>
    <property type="molecule type" value="Genomic_DNA"/>
</dbReference>
<organism evidence="1 2">
    <name type="scientific">Alloalcanivorax venustensis ISO4</name>
    <dbReference type="NCBI Taxonomy" id="1177184"/>
    <lineage>
        <taxon>Bacteria</taxon>
        <taxon>Pseudomonadati</taxon>
        <taxon>Pseudomonadota</taxon>
        <taxon>Gammaproteobacteria</taxon>
        <taxon>Oceanospirillales</taxon>
        <taxon>Alcanivoracaceae</taxon>
        <taxon>Alloalcanivorax</taxon>
    </lineage>
</organism>
<dbReference type="GO" id="GO:0016874">
    <property type="term" value="F:ligase activity"/>
    <property type="evidence" value="ECO:0007669"/>
    <property type="project" value="UniProtKB-KW"/>
</dbReference>
<dbReference type="Proteomes" id="UP000644441">
    <property type="component" value="Unassembled WGS sequence"/>
</dbReference>
<reference evidence="1 2" key="1">
    <citation type="submission" date="2012-09" db="EMBL/GenBank/DDBJ databases">
        <title>Genome Sequence of alkane-degrading Bacterium Alcanivorax venustensis ISO4.</title>
        <authorList>
            <person name="Lai Q."/>
            <person name="Shao Z."/>
        </authorList>
    </citation>
    <scope>NUCLEOTIDE SEQUENCE [LARGE SCALE GENOMIC DNA]</scope>
    <source>
        <strain evidence="1 2">ISO4</strain>
    </source>
</reference>
<accession>A0ABS0AGW9</accession>
<keyword evidence="1" id="KW-0436">Ligase</keyword>